<dbReference type="AlphaFoldDB" id="A0A7J7JRN4"/>
<dbReference type="EMBL" id="VXIV02001866">
    <property type="protein sequence ID" value="KAF6029009.1"/>
    <property type="molecule type" value="Genomic_DNA"/>
</dbReference>
<protein>
    <submittedName>
        <fullName evidence="1">Uncharacterized protein</fullName>
    </submittedName>
</protein>
<organism evidence="1 2">
    <name type="scientific">Bugula neritina</name>
    <name type="common">Brown bryozoan</name>
    <name type="synonym">Sertularia neritina</name>
    <dbReference type="NCBI Taxonomy" id="10212"/>
    <lineage>
        <taxon>Eukaryota</taxon>
        <taxon>Metazoa</taxon>
        <taxon>Spiralia</taxon>
        <taxon>Lophotrochozoa</taxon>
        <taxon>Bryozoa</taxon>
        <taxon>Gymnolaemata</taxon>
        <taxon>Cheilostomatida</taxon>
        <taxon>Flustrina</taxon>
        <taxon>Buguloidea</taxon>
        <taxon>Bugulidae</taxon>
        <taxon>Bugula</taxon>
    </lineage>
</organism>
<reference evidence="1" key="1">
    <citation type="submission" date="2020-06" db="EMBL/GenBank/DDBJ databases">
        <title>Draft genome of Bugula neritina, a colonial animal packing powerful symbionts and potential medicines.</title>
        <authorList>
            <person name="Rayko M."/>
        </authorList>
    </citation>
    <scope>NUCLEOTIDE SEQUENCE [LARGE SCALE GENOMIC DNA]</scope>
    <source>
        <strain evidence="1">Kwan_BN1</strain>
    </source>
</reference>
<name>A0A7J7JRN4_BUGNE</name>
<evidence type="ECO:0000313" key="1">
    <source>
        <dbReference type="EMBL" id="KAF6029009.1"/>
    </source>
</evidence>
<dbReference type="Proteomes" id="UP000593567">
    <property type="component" value="Unassembled WGS sequence"/>
</dbReference>
<sequence length="96" mass="11331">MIVIDSNLNSKLKKNYLKKNKIITKLTSLLNPHYSSVTAAIVEQPIITILLFRCPMKAANVFLEQFELCLSQCYCNKYIYWNRDTYRYIEYLIEGI</sequence>
<comment type="caution">
    <text evidence="1">The sequence shown here is derived from an EMBL/GenBank/DDBJ whole genome shotgun (WGS) entry which is preliminary data.</text>
</comment>
<accession>A0A7J7JRN4</accession>
<gene>
    <name evidence="1" type="ORF">EB796_012680</name>
</gene>
<keyword evidence="2" id="KW-1185">Reference proteome</keyword>
<proteinExistence type="predicted"/>
<evidence type="ECO:0000313" key="2">
    <source>
        <dbReference type="Proteomes" id="UP000593567"/>
    </source>
</evidence>